<dbReference type="RefSeq" id="WP_067893730.1">
    <property type="nucleotide sequence ID" value="NZ_VSFG01000001.1"/>
</dbReference>
<dbReference type="PROSITE" id="PS00061">
    <property type="entry name" value="ADH_SHORT"/>
    <property type="match status" value="1"/>
</dbReference>
<dbReference type="Gene3D" id="3.40.50.720">
    <property type="entry name" value="NAD(P)-binding Rossmann-like Domain"/>
    <property type="match status" value="1"/>
</dbReference>
<proteinExistence type="inferred from homology"/>
<comment type="similarity">
    <text evidence="1">Belongs to the short-chain dehydrogenases/reductases (SDR) family.</text>
</comment>
<evidence type="ECO:0000256" key="2">
    <source>
        <dbReference type="ARBA" id="ARBA00023002"/>
    </source>
</evidence>
<dbReference type="FunFam" id="3.40.50.720:FF:000084">
    <property type="entry name" value="Short-chain dehydrogenase reductase"/>
    <property type="match status" value="1"/>
</dbReference>
<dbReference type="GO" id="GO:0016491">
    <property type="term" value="F:oxidoreductase activity"/>
    <property type="evidence" value="ECO:0007669"/>
    <property type="project" value="UniProtKB-KW"/>
</dbReference>
<dbReference type="PANTHER" id="PTHR43477:SF1">
    <property type="entry name" value="DIHYDROANTICAPSIN 7-DEHYDROGENASE"/>
    <property type="match status" value="1"/>
</dbReference>
<dbReference type="InterPro" id="IPR051122">
    <property type="entry name" value="SDR_DHRS6-like"/>
</dbReference>
<dbReference type="PRINTS" id="PR00080">
    <property type="entry name" value="SDRFAMILY"/>
</dbReference>
<dbReference type="Pfam" id="PF13561">
    <property type="entry name" value="adh_short_C2"/>
    <property type="match status" value="1"/>
</dbReference>
<organism evidence="3 4">
    <name type="scientific">Actinomadura chibensis</name>
    <dbReference type="NCBI Taxonomy" id="392828"/>
    <lineage>
        <taxon>Bacteria</taxon>
        <taxon>Bacillati</taxon>
        <taxon>Actinomycetota</taxon>
        <taxon>Actinomycetes</taxon>
        <taxon>Streptosporangiales</taxon>
        <taxon>Thermomonosporaceae</taxon>
        <taxon>Actinomadura</taxon>
    </lineage>
</organism>
<dbReference type="InterPro" id="IPR020904">
    <property type="entry name" value="Sc_DH/Rdtase_CS"/>
</dbReference>
<dbReference type="InterPro" id="IPR036291">
    <property type="entry name" value="NAD(P)-bd_dom_sf"/>
</dbReference>
<dbReference type="Proteomes" id="UP000323380">
    <property type="component" value="Unassembled WGS sequence"/>
</dbReference>
<protein>
    <submittedName>
        <fullName evidence="3">SDR family oxidoreductase</fullName>
    </submittedName>
</protein>
<name>A0A5D0NW12_9ACTN</name>
<evidence type="ECO:0000313" key="4">
    <source>
        <dbReference type="Proteomes" id="UP000323380"/>
    </source>
</evidence>
<evidence type="ECO:0000256" key="1">
    <source>
        <dbReference type="ARBA" id="ARBA00006484"/>
    </source>
</evidence>
<dbReference type="EMBL" id="VSFG01000001">
    <property type="protein sequence ID" value="TYB48191.1"/>
    <property type="molecule type" value="Genomic_DNA"/>
</dbReference>
<dbReference type="STRING" id="1220554.GCA_001552135_04219"/>
<gene>
    <name evidence="3" type="ORF">FXF69_02930</name>
</gene>
<dbReference type="SUPFAM" id="SSF51735">
    <property type="entry name" value="NAD(P)-binding Rossmann-fold domains"/>
    <property type="match status" value="1"/>
</dbReference>
<dbReference type="AlphaFoldDB" id="A0A5D0NW12"/>
<accession>A0A5D0NW12</accession>
<dbReference type="InterPro" id="IPR002347">
    <property type="entry name" value="SDR_fam"/>
</dbReference>
<keyword evidence="2" id="KW-0560">Oxidoreductase</keyword>
<dbReference type="PRINTS" id="PR00081">
    <property type="entry name" value="GDHRDH"/>
</dbReference>
<comment type="caution">
    <text evidence="3">The sequence shown here is derived from an EMBL/GenBank/DDBJ whole genome shotgun (WGS) entry which is preliminary data.</text>
</comment>
<dbReference type="PANTHER" id="PTHR43477">
    <property type="entry name" value="DIHYDROANTICAPSIN 7-DEHYDROGENASE"/>
    <property type="match status" value="1"/>
</dbReference>
<evidence type="ECO:0000313" key="3">
    <source>
        <dbReference type="EMBL" id="TYB48191.1"/>
    </source>
</evidence>
<keyword evidence="4" id="KW-1185">Reference proteome</keyword>
<sequence length="259" mass="27062">MTGTKRLDGRRALVTGGAGGAGAASVRRFAAEGARVVFADVDVPAGRALEAELGAAGGRACFVETDVSRADDVRRCVETAVQRLGGGVDILFNHAGTVLVERLVDTSEDDWNRLLAVNVTSMFLMCREVLPHMMRARRGVVLNTSSISGLTASPFESAYCATKGAVLQLTRAIAVEYREYGIRANALCPGFIGTPHGRREIAELTARGAAGVEADIAARQGRLCTPDEIAAAALALVSDDTAFVNGAALVADNGWTALT</sequence>
<reference evidence="3 4" key="1">
    <citation type="submission" date="2019-08" db="EMBL/GenBank/DDBJ databases">
        <title>Actinomadura sp. nov. CYP1-5 isolated from mountain soil.</title>
        <authorList>
            <person name="Songsumanus A."/>
            <person name="Kuncharoen N."/>
            <person name="Kudo T."/>
            <person name="Yuki M."/>
            <person name="Igarashi Y."/>
            <person name="Tanasupawat S."/>
        </authorList>
    </citation>
    <scope>NUCLEOTIDE SEQUENCE [LARGE SCALE GENOMIC DNA]</scope>
    <source>
        <strain evidence="3 4">JCM 14158</strain>
    </source>
</reference>
<dbReference type="CDD" id="cd05233">
    <property type="entry name" value="SDR_c"/>
    <property type="match status" value="1"/>
</dbReference>